<reference evidence="4" key="1">
    <citation type="submission" date="2013-12" db="EMBL/GenBank/DDBJ databases">
        <authorList>
            <person name="Linke B."/>
        </authorList>
    </citation>
    <scope>NUCLEOTIDE SEQUENCE [LARGE SCALE GENOMIC DNA]</scope>
    <source>
        <strain evidence="4">CRIB-18</strain>
    </source>
</reference>
<evidence type="ECO:0000256" key="1">
    <source>
        <dbReference type="ARBA" id="ARBA00007100"/>
    </source>
</evidence>
<evidence type="ECO:0000313" key="5">
    <source>
        <dbReference type="Proteomes" id="UP000031552"/>
    </source>
</evidence>
<feature type="domain" description="Protein SirB1 N-terminal" evidence="3">
    <location>
        <begin position="162"/>
        <end position="291"/>
    </location>
</feature>
<dbReference type="PANTHER" id="PTHR31350">
    <property type="entry name" value="SI:DKEY-261L7.2"/>
    <property type="match status" value="1"/>
</dbReference>
<dbReference type="SUPFAM" id="SSF48452">
    <property type="entry name" value="TPR-like"/>
    <property type="match status" value="1"/>
</dbReference>
<dbReference type="OrthoDB" id="232498at2"/>
<organism evidence="4 5">
    <name type="scientific">Candidatus Criblamydia sequanensis CRIB-18</name>
    <dbReference type="NCBI Taxonomy" id="1437425"/>
    <lineage>
        <taxon>Bacteria</taxon>
        <taxon>Pseudomonadati</taxon>
        <taxon>Chlamydiota</taxon>
        <taxon>Chlamydiia</taxon>
        <taxon>Parachlamydiales</taxon>
        <taxon>Candidatus Criblamydiaceae</taxon>
        <taxon>Candidatus Criblamydia</taxon>
    </lineage>
</organism>
<dbReference type="AlphaFoldDB" id="A0A090CYY9"/>
<feature type="repeat" description="TPR" evidence="2">
    <location>
        <begin position="296"/>
        <end position="329"/>
    </location>
</feature>
<dbReference type="InterPro" id="IPR032698">
    <property type="entry name" value="SirB1_N"/>
</dbReference>
<dbReference type="Proteomes" id="UP000031552">
    <property type="component" value="Unassembled WGS sequence"/>
</dbReference>
<dbReference type="STRING" id="1437425.CSEC_1204"/>
<comment type="caution">
    <text evidence="4">The sequence shown here is derived from an EMBL/GenBank/DDBJ whole genome shotgun (WGS) entry which is preliminary data.</text>
</comment>
<dbReference type="Pfam" id="PF13369">
    <property type="entry name" value="Transglut_core2"/>
    <property type="match status" value="1"/>
</dbReference>
<dbReference type="InterPro" id="IPR011990">
    <property type="entry name" value="TPR-like_helical_dom_sf"/>
</dbReference>
<dbReference type="PANTHER" id="PTHR31350:SF21">
    <property type="entry name" value="F-BOX ONLY PROTEIN 21"/>
    <property type="match status" value="1"/>
</dbReference>
<reference evidence="4" key="2">
    <citation type="submission" date="2014-09" db="EMBL/GenBank/DDBJ databases">
        <title>Criblamydia sequanensis harbors a mega-plasmid encoding arsenite resistance.</title>
        <authorList>
            <person name="Bertelli C."/>
            <person name="Goesmann A."/>
            <person name="Greub G."/>
        </authorList>
    </citation>
    <scope>NUCLEOTIDE SEQUENCE [LARGE SCALE GENOMIC DNA]</scope>
    <source>
        <strain evidence="4">CRIB-18</strain>
    </source>
</reference>
<dbReference type="EMBL" id="CCEJ010000005">
    <property type="protein sequence ID" value="CDR34027.1"/>
    <property type="molecule type" value="Genomic_DNA"/>
</dbReference>
<evidence type="ECO:0000313" key="4">
    <source>
        <dbReference type="EMBL" id="CDR34027.1"/>
    </source>
</evidence>
<dbReference type="SMART" id="SM00028">
    <property type="entry name" value="TPR"/>
    <property type="match status" value="3"/>
</dbReference>
<accession>A0A090CYY9</accession>
<comment type="similarity">
    <text evidence="1">Belongs to the UPF0162 family.</text>
</comment>
<keyword evidence="2" id="KW-0802">TPR repeat</keyword>
<gene>
    <name evidence="4" type="ORF">CSEC_1204</name>
</gene>
<evidence type="ECO:0000256" key="2">
    <source>
        <dbReference type="PROSITE-ProRule" id="PRU00339"/>
    </source>
</evidence>
<protein>
    <recommendedName>
        <fullName evidence="3">Protein SirB1 N-terminal domain-containing protein</fullName>
    </recommendedName>
</protein>
<proteinExistence type="inferred from homology"/>
<name>A0A090CYY9_9BACT</name>
<dbReference type="PROSITE" id="PS50005">
    <property type="entry name" value="TPR"/>
    <property type="match status" value="1"/>
</dbReference>
<sequence length="502" mass="57621">MKLFLLIYFLIFPFFTIYPAQEEKVKVLYSSLNPSSISEHLAFIYLYKDTNMGETALRHLYQLLKIKCDNLKDLAAPPLDPNLWLSLICQENISDKVSFSGNVLKDLSRLGAHLGNRKLQGNLAQTENEILNLPEDQIDLARAVLLNSLDGSIESVYYYEILLDLMALEIASTLPANASPPEKIEAINSFVFDKMRFRFPPQSVQSMDRYTLLPSVMDSRRGVCLGVSILYLSLAQRLDLSLEAVTPPGHIYLRYLDNGREINIETTARGVHVDTDHYLNPFTIALETHSIKEVVGLAEINRGSYYLKKGRYEEALNAYRKAENYLPDYSSLQEMLGFTNALLGRKEEAYYCLQKAASNPSKFYLHNNTIAEDFLLKRVDEEALHLLCSDESETRSDLVKQKTKLEDLLKKFPNFYSGYFLMAELYSKMNRPGETLDWLEKYHQLDNRHPISAFYLSALFLERSHYLKAWDYFRQYESLTAHLKPSKEVKSLKKALEGASPS</sequence>
<keyword evidence="5" id="KW-1185">Reference proteome</keyword>
<dbReference type="Gene3D" id="1.25.40.10">
    <property type="entry name" value="Tetratricopeptide repeat domain"/>
    <property type="match status" value="2"/>
</dbReference>
<dbReference type="RefSeq" id="WP_053331839.1">
    <property type="nucleotide sequence ID" value="NZ_CCEJ010000005.1"/>
</dbReference>
<dbReference type="InterPro" id="IPR019734">
    <property type="entry name" value="TPR_rpt"/>
</dbReference>
<evidence type="ECO:0000259" key="3">
    <source>
        <dbReference type="Pfam" id="PF13369"/>
    </source>
</evidence>
<dbReference type="eggNOG" id="COG2912">
    <property type="taxonomic scope" value="Bacteria"/>
</dbReference>